<dbReference type="GO" id="GO:0005886">
    <property type="term" value="C:plasma membrane"/>
    <property type="evidence" value="ECO:0007669"/>
    <property type="project" value="UniProtKB-SubCell"/>
</dbReference>
<keyword evidence="16" id="KW-0594">Phospholipid biosynthesis</keyword>
<evidence type="ECO:0000256" key="15">
    <source>
        <dbReference type="ARBA" id="ARBA00023136"/>
    </source>
</evidence>
<comment type="similarity">
    <text evidence="5">Belongs to the CDS family.</text>
</comment>
<evidence type="ECO:0000256" key="4">
    <source>
        <dbReference type="ARBA" id="ARBA00005189"/>
    </source>
</evidence>
<keyword evidence="15 24" id="KW-0472">Membrane</keyword>
<gene>
    <name evidence="25" type="ORF">GZH47_03745</name>
</gene>
<dbReference type="EMBL" id="CP048286">
    <property type="protein sequence ID" value="QHW30033.1"/>
    <property type="molecule type" value="Genomic_DNA"/>
</dbReference>
<evidence type="ECO:0000256" key="19">
    <source>
        <dbReference type="ARBA" id="ARBA00031825"/>
    </source>
</evidence>
<dbReference type="RefSeq" id="WP_162638656.1">
    <property type="nucleotide sequence ID" value="NZ_CP048286.1"/>
</dbReference>
<evidence type="ECO:0000256" key="10">
    <source>
        <dbReference type="ARBA" id="ARBA00022679"/>
    </source>
</evidence>
<evidence type="ECO:0000256" key="11">
    <source>
        <dbReference type="ARBA" id="ARBA00022692"/>
    </source>
</evidence>
<feature type="transmembrane region" description="Helical" evidence="24">
    <location>
        <begin position="77"/>
        <end position="95"/>
    </location>
</feature>
<keyword evidence="8" id="KW-1003">Cell membrane</keyword>
<evidence type="ECO:0000256" key="3">
    <source>
        <dbReference type="ARBA" id="ARBA00005119"/>
    </source>
</evidence>
<keyword evidence="10 25" id="KW-0808">Transferase</keyword>
<keyword evidence="14" id="KW-0443">Lipid metabolism</keyword>
<name>A0A6C0NWD4_9BACL</name>
<proteinExistence type="inferred from homology"/>
<comment type="subcellular location">
    <subcellularLocation>
        <location evidence="2">Cell membrane</location>
        <topology evidence="2">Multi-pass membrane protein</topology>
    </subcellularLocation>
</comment>
<evidence type="ECO:0000256" key="24">
    <source>
        <dbReference type="SAM" id="Phobius"/>
    </source>
</evidence>
<dbReference type="AlphaFoldDB" id="A0A6C0NWD4"/>
<evidence type="ECO:0000256" key="12">
    <source>
        <dbReference type="ARBA" id="ARBA00022695"/>
    </source>
</evidence>
<evidence type="ECO:0000256" key="18">
    <source>
        <dbReference type="ARBA" id="ARBA00029893"/>
    </source>
</evidence>
<dbReference type="GO" id="GO:0004605">
    <property type="term" value="F:phosphatidate cytidylyltransferase activity"/>
    <property type="evidence" value="ECO:0007669"/>
    <property type="project" value="UniProtKB-EC"/>
</dbReference>
<evidence type="ECO:0000256" key="8">
    <source>
        <dbReference type="ARBA" id="ARBA00022475"/>
    </source>
</evidence>
<evidence type="ECO:0000256" key="13">
    <source>
        <dbReference type="ARBA" id="ARBA00022989"/>
    </source>
</evidence>
<dbReference type="GO" id="GO:0016024">
    <property type="term" value="P:CDP-diacylglycerol biosynthetic process"/>
    <property type="evidence" value="ECO:0007669"/>
    <property type="project" value="TreeGrafter"/>
</dbReference>
<evidence type="ECO:0000256" key="5">
    <source>
        <dbReference type="ARBA" id="ARBA00010185"/>
    </source>
</evidence>
<evidence type="ECO:0000256" key="14">
    <source>
        <dbReference type="ARBA" id="ARBA00023098"/>
    </source>
</evidence>
<dbReference type="PANTHER" id="PTHR46382">
    <property type="entry name" value="PHOSPHATIDATE CYTIDYLYLTRANSFERASE"/>
    <property type="match status" value="1"/>
</dbReference>
<evidence type="ECO:0000313" key="25">
    <source>
        <dbReference type="EMBL" id="QHW30033.1"/>
    </source>
</evidence>
<feature type="transmembrane region" description="Helical" evidence="24">
    <location>
        <begin position="6"/>
        <end position="33"/>
    </location>
</feature>
<feature type="transmembrane region" description="Helical" evidence="24">
    <location>
        <begin position="102"/>
        <end position="120"/>
    </location>
</feature>
<reference evidence="25 26" key="1">
    <citation type="submission" date="2020-02" db="EMBL/GenBank/DDBJ databases">
        <title>Paenibacillus sp. nov., isolated from rhizosphere soil of tomato.</title>
        <authorList>
            <person name="Weon H.-Y."/>
            <person name="Lee S.A."/>
        </authorList>
    </citation>
    <scope>NUCLEOTIDE SEQUENCE [LARGE SCALE GENOMIC DNA]</scope>
    <source>
        <strain evidence="25 26">14171R-81</strain>
    </source>
</reference>
<comment type="catalytic activity">
    <reaction evidence="1">
        <text>a 1,2-diacyl-sn-glycero-3-phosphate + CTP + H(+) = a CDP-1,2-diacyl-sn-glycerol + diphosphate</text>
        <dbReference type="Rhea" id="RHEA:16229"/>
        <dbReference type="ChEBI" id="CHEBI:15378"/>
        <dbReference type="ChEBI" id="CHEBI:33019"/>
        <dbReference type="ChEBI" id="CHEBI:37563"/>
        <dbReference type="ChEBI" id="CHEBI:58332"/>
        <dbReference type="ChEBI" id="CHEBI:58608"/>
        <dbReference type="EC" id="2.7.7.41"/>
    </reaction>
</comment>
<feature type="transmembrane region" description="Helical" evidence="24">
    <location>
        <begin position="53"/>
        <end position="71"/>
    </location>
</feature>
<dbReference type="PANTHER" id="PTHR46382:SF1">
    <property type="entry name" value="PHOSPHATIDATE CYTIDYLYLTRANSFERASE"/>
    <property type="match status" value="1"/>
</dbReference>
<sequence>MKQRIISGVIAGAAFVVLTVLGGWYFFALLLFLTIVGMKEYVRMNGVTMKHPLAWIAMAGMLLLFLPWNDLGMNQPSALHMLWILMFILLSVTVITKNEVTLDGAALMLLGALYVGYGFHAMYEIRNGDSHGLLTTIMAFFAIWASDVGAYFTGKAIGKNKLWPSISPNKTIEGSLGGVVLSLIIALLFAFIYPDVISIGRAIMIGLVAAIAGQFGDLIQSAYKRVRGIKDSGSIMPGHGGVLDRCDSWLVVFPLLIMMDLLPL</sequence>
<organism evidence="25 26">
    <name type="scientific">Paenibacillus rhizovicinus</name>
    <dbReference type="NCBI Taxonomy" id="2704463"/>
    <lineage>
        <taxon>Bacteria</taxon>
        <taxon>Bacillati</taxon>
        <taxon>Bacillota</taxon>
        <taxon>Bacilli</taxon>
        <taxon>Bacillales</taxon>
        <taxon>Paenibacillaceae</taxon>
        <taxon>Paenibacillus</taxon>
    </lineage>
</organism>
<dbReference type="EC" id="2.7.7.41" evidence="6"/>
<protein>
    <recommendedName>
        <fullName evidence="7">Phosphatidate cytidylyltransferase</fullName>
        <ecNumber evidence="6">2.7.7.41</ecNumber>
    </recommendedName>
    <alternativeName>
        <fullName evidence="20">CDP-DAG synthase</fullName>
    </alternativeName>
    <alternativeName>
        <fullName evidence="22">CDP-DG synthase</fullName>
    </alternativeName>
    <alternativeName>
        <fullName evidence="18">CDP-diacylglycerol synthase</fullName>
    </alternativeName>
    <alternativeName>
        <fullName evidence="21">CDP-diglyceride pyrophosphorylase</fullName>
    </alternativeName>
    <alternativeName>
        <fullName evidence="23">CDP-diglyceride synthase</fullName>
    </alternativeName>
    <alternativeName>
        <fullName evidence="19">CTP:phosphatidate cytidylyltransferase</fullName>
    </alternativeName>
</protein>
<keyword evidence="17" id="KW-1208">Phospholipid metabolism</keyword>
<keyword evidence="9" id="KW-0444">Lipid biosynthesis</keyword>
<evidence type="ECO:0000256" key="16">
    <source>
        <dbReference type="ARBA" id="ARBA00023209"/>
    </source>
</evidence>
<dbReference type="Proteomes" id="UP000479114">
    <property type="component" value="Chromosome"/>
</dbReference>
<evidence type="ECO:0000256" key="1">
    <source>
        <dbReference type="ARBA" id="ARBA00001698"/>
    </source>
</evidence>
<feature type="transmembrane region" description="Helical" evidence="24">
    <location>
        <begin position="199"/>
        <end position="219"/>
    </location>
</feature>
<comment type="pathway">
    <text evidence="4">Lipid metabolism.</text>
</comment>
<evidence type="ECO:0000256" key="9">
    <source>
        <dbReference type="ARBA" id="ARBA00022516"/>
    </source>
</evidence>
<evidence type="ECO:0000256" key="23">
    <source>
        <dbReference type="ARBA" id="ARBA00033406"/>
    </source>
</evidence>
<dbReference type="Pfam" id="PF01148">
    <property type="entry name" value="CTP_transf_1"/>
    <property type="match status" value="1"/>
</dbReference>
<evidence type="ECO:0000256" key="2">
    <source>
        <dbReference type="ARBA" id="ARBA00004651"/>
    </source>
</evidence>
<comment type="pathway">
    <text evidence="3">Phospholipid metabolism; CDP-diacylglycerol biosynthesis; CDP-diacylglycerol from sn-glycerol 3-phosphate: step 3/3.</text>
</comment>
<feature type="transmembrane region" description="Helical" evidence="24">
    <location>
        <begin position="174"/>
        <end position="193"/>
    </location>
</feature>
<keyword evidence="26" id="KW-1185">Reference proteome</keyword>
<keyword evidence="12 25" id="KW-0548">Nucleotidyltransferase</keyword>
<evidence type="ECO:0000256" key="20">
    <source>
        <dbReference type="ARBA" id="ARBA00032253"/>
    </source>
</evidence>
<accession>A0A6C0NWD4</accession>
<feature type="transmembrane region" description="Helical" evidence="24">
    <location>
        <begin position="132"/>
        <end position="153"/>
    </location>
</feature>
<keyword evidence="13 24" id="KW-1133">Transmembrane helix</keyword>
<evidence type="ECO:0000313" key="26">
    <source>
        <dbReference type="Proteomes" id="UP000479114"/>
    </source>
</evidence>
<evidence type="ECO:0000256" key="21">
    <source>
        <dbReference type="ARBA" id="ARBA00032396"/>
    </source>
</evidence>
<evidence type="ECO:0000256" key="7">
    <source>
        <dbReference type="ARBA" id="ARBA00019373"/>
    </source>
</evidence>
<dbReference type="KEGG" id="prz:GZH47_03745"/>
<keyword evidence="11 24" id="KW-0812">Transmembrane</keyword>
<evidence type="ECO:0000256" key="22">
    <source>
        <dbReference type="ARBA" id="ARBA00032743"/>
    </source>
</evidence>
<evidence type="ECO:0000256" key="17">
    <source>
        <dbReference type="ARBA" id="ARBA00023264"/>
    </source>
</evidence>
<evidence type="ECO:0000256" key="6">
    <source>
        <dbReference type="ARBA" id="ARBA00012487"/>
    </source>
</evidence>